<evidence type="ECO:0000256" key="2">
    <source>
        <dbReference type="ARBA" id="ARBA00023125"/>
    </source>
</evidence>
<comment type="caution">
    <text evidence="6">The sequence shown here is derived from an EMBL/GenBank/DDBJ whole genome shotgun (WGS) entry which is preliminary data.</text>
</comment>
<dbReference type="PANTHER" id="PTHR30055">
    <property type="entry name" value="HTH-TYPE TRANSCRIPTIONAL REGULATOR RUTR"/>
    <property type="match status" value="1"/>
</dbReference>
<evidence type="ECO:0000313" key="7">
    <source>
        <dbReference type="Proteomes" id="UP001489333"/>
    </source>
</evidence>
<dbReference type="EMBL" id="JBCHKU010000012">
    <property type="protein sequence ID" value="MEM6248976.1"/>
    <property type="molecule type" value="Genomic_DNA"/>
</dbReference>
<dbReference type="Proteomes" id="UP001489333">
    <property type="component" value="Unassembled WGS sequence"/>
</dbReference>
<dbReference type="RefSeq" id="WP_259509967.1">
    <property type="nucleotide sequence ID" value="NZ_JAUOEV010000023.1"/>
</dbReference>
<evidence type="ECO:0000259" key="5">
    <source>
        <dbReference type="PROSITE" id="PS50977"/>
    </source>
</evidence>
<organism evidence="6 7">
    <name type="scientific">Shewanella vaxholmensis</name>
    <dbReference type="NCBI Taxonomy" id="3063535"/>
    <lineage>
        <taxon>Bacteria</taxon>
        <taxon>Pseudomonadati</taxon>
        <taxon>Pseudomonadota</taxon>
        <taxon>Gammaproteobacteria</taxon>
        <taxon>Alteromonadales</taxon>
        <taxon>Shewanellaceae</taxon>
        <taxon>Shewanella</taxon>
    </lineage>
</organism>
<dbReference type="SUPFAM" id="SSF46689">
    <property type="entry name" value="Homeodomain-like"/>
    <property type="match status" value="1"/>
</dbReference>
<dbReference type="Gene3D" id="1.10.357.10">
    <property type="entry name" value="Tetracycline Repressor, domain 2"/>
    <property type="match status" value="1"/>
</dbReference>
<dbReference type="InterPro" id="IPR050109">
    <property type="entry name" value="HTH-type_TetR-like_transc_reg"/>
</dbReference>
<evidence type="ECO:0000256" key="1">
    <source>
        <dbReference type="ARBA" id="ARBA00023015"/>
    </source>
</evidence>
<keyword evidence="7" id="KW-1185">Reference proteome</keyword>
<evidence type="ECO:0000256" key="3">
    <source>
        <dbReference type="ARBA" id="ARBA00023163"/>
    </source>
</evidence>
<keyword evidence="1" id="KW-0805">Transcription regulation</keyword>
<dbReference type="InterPro" id="IPR009057">
    <property type="entry name" value="Homeodomain-like_sf"/>
</dbReference>
<keyword evidence="3" id="KW-0804">Transcription</keyword>
<dbReference type="InterPro" id="IPR001647">
    <property type="entry name" value="HTH_TetR"/>
</dbReference>
<dbReference type="Pfam" id="PF00440">
    <property type="entry name" value="TetR_N"/>
    <property type="match status" value="1"/>
</dbReference>
<feature type="domain" description="HTH tetR-type" evidence="5">
    <location>
        <begin position="19"/>
        <end position="79"/>
    </location>
</feature>
<protein>
    <submittedName>
        <fullName evidence="6">TetR/AcrR family transcriptional regulator</fullName>
    </submittedName>
</protein>
<keyword evidence="2 4" id="KW-0238">DNA-binding</keyword>
<evidence type="ECO:0000256" key="4">
    <source>
        <dbReference type="PROSITE-ProRule" id="PRU00335"/>
    </source>
</evidence>
<name>A0ABU9URV3_9GAMM</name>
<dbReference type="PANTHER" id="PTHR30055:SF234">
    <property type="entry name" value="HTH-TYPE TRANSCRIPTIONAL REGULATOR BETI"/>
    <property type="match status" value="1"/>
</dbReference>
<dbReference type="PRINTS" id="PR00455">
    <property type="entry name" value="HTHTETR"/>
</dbReference>
<evidence type="ECO:0000313" key="6">
    <source>
        <dbReference type="EMBL" id="MEM6248976.1"/>
    </source>
</evidence>
<gene>
    <name evidence="6" type="ORF">AAGS29_10250</name>
</gene>
<dbReference type="PROSITE" id="PS50977">
    <property type="entry name" value="HTH_TETR_2"/>
    <property type="match status" value="1"/>
</dbReference>
<proteinExistence type="predicted"/>
<accession>A0ABU9URV3</accession>
<feature type="DNA-binding region" description="H-T-H motif" evidence="4">
    <location>
        <begin position="42"/>
        <end position="61"/>
    </location>
</feature>
<reference evidence="6 7" key="1">
    <citation type="submission" date="2024-04" db="EMBL/GenBank/DDBJ databases">
        <title>Novel Shewanella species isolated from Baltic Sea sediments.</title>
        <authorList>
            <person name="Martin-Rodriguez A.J."/>
            <person name="Fernandez-Juarez V."/>
            <person name="Valeriano V.D."/>
            <person name="Mihindukulasooriya I."/>
            <person name="Ceresnova L."/>
            <person name="Joffre E."/>
            <person name="Jensie-Markopoulos S."/>
            <person name="Moore E.R.B."/>
            <person name="Sjoling A."/>
        </authorList>
    </citation>
    <scope>NUCLEOTIDE SEQUENCE [LARGE SCALE GENOMIC DNA]</scope>
    <source>
        <strain evidence="6 7">VAX-SP0-0CM-1</strain>
    </source>
</reference>
<sequence>MPINTNEIKKRGRPTTVGEETKTKIVAATLDVLLELGYEKTSLDQIASQASVAKKTIYRFSSGKDELIQLALRSWTDSFKSCFEKNAASLDEFMRQLEDGLVTIGEQVLSPKAVRLFRLLQSDFPGRDELIASYQQQGIQRGRKILQLWMVKHSDLHIIREQDYEILSNLLLAMVIAEPLRELALRQTPLIPIRDRAHSAVQLLLPSFSQTIP</sequence>